<evidence type="ECO:0000313" key="10">
    <source>
        <dbReference type="EMBL" id="AIA55270.1"/>
    </source>
</evidence>
<proteinExistence type="predicted"/>
<feature type="transmembrane region" description="Helical" evidence="8">
    <location>
        <begin position="93"/>
        <end position="114"/>
    </location>
</feature>
<evidence type="ECO:0000256" key="5">
    <source>
        <dbReference type="ARBA" id="ARBA00022692"/>
    </source>
</evidence>
<protein>
    <recommendedName>
        <fullName evidence="9">Glycosyltransferase RgtA/B/C/D-like domain-containing protein</fullName>
    </recommendedName>
</protein>
<gene>
    <name evidence="10" type="ORF">Acaty_c1404</name>
</gene>
<feature type="transmembrane region" description="Helical" evidence="8">
    <location>
        <begin position="171"/>
        <end position="202"/>
    </location>
</feature>
<keyword evidence="4" id="KW-0808">Transferase</keyword>
<dbReference type="GO" id="GO:0009103">
    <property type="term" value="P:lipopolysaccharide biosynthetic process"/>
    <property type="evidence" value="ECO:0007669"/>
    <property type="project" value="UniProtKB-ARBA"/>
</dbReference>
<accession>A0A059ZUM2</accession>
<sequence>MQTINEGVDINARQPRAALSWTILAESPLLWAALGLLVIVHYALILWGPFGISGDEAQYWLWARHLAWGYYTKSPLIAGILAFSTWVAGNSLLAVRLLAPWFALALAGVAYGFAREVHGDLHSARLAALFMAGIPVYFLGGLVMTTDVPMLLLWLLALWAFWRASVCRQRQAWLLAGAIVGLGLLAKYNMGVLPAAVLLYLLSHGAGRRHLQTVWPWLGVAVALLILAPNLWWNAQHHWATVRATWGNVTGGEGGWSSWWSFLGGQLGILGVFPFLLFVVALWQERRSWPTGRGAILVWTSLITWVFYAQKSFSGQVDANWPIAAYLGLVIWAAGPLSRAPWRRLALASIAVCAVLIGTVLSLPQLHGLGIPLPSKWYVPFKQTRVWRELAAAAQDRLERAQPAFVVTNFYQYSATLSFYLPTHPFVYYHDFSGEPSKCSIHGNQYLLWPGYEHRIGQNALLVLDGEDAPIPKSWIRQFRSCGTPENVNAASAEVTWHRVTMLLCRDYRGPQRSPEPDSVGRYR</sequence>
<evidence type="ECO:0000256" key="8">
    <source>
        <dbReference type="SAM" id="Phobius"/>
    </source>
</evidence>
<dbReference type="RefSeq" id="WP_004872219.1">
    <property type="nucleotide sequence ID" value="NZ_CP005986.1"/>
</dbReference>
<keyword evidence="6 8" id="KW-1133">Transmembrane helix</keyword>
<dbReference type="AlphaFoldDB" id="A0A059ZUM2"/>
<dbReference type="InterPro" id="IPR050297">
    <property type="entry name" value="LipidA_mod_glycosyltrf_83"/>
</dbReference>
<feature type="transmembrane region" description="Helical" evidence="8">
    <location>
        <begin position="295"/>
        <end position="313"/>
    </location>
</feature>
<evidence type="ECO:0000259" key="9">
    <source>
        <dbReference type="Pfam" id="PF13231"/>
    </source>
</evidence>
<feature type="transmembrane region" description="Helical" evidence="8">
    <location>
        <begin position="68"/>
        <end position="87"/>
    </location>
</feature>
<feature type="transmembrane region" description="Helical" evidence="8">
    <location>
        <begin position="126"/>
        <end position="159"/>
    </location>
</feature>
<evidence type="ECO:0000256" key="4">
    <source>
        <dbReference type="ARBA" id="ARBA00022679"/>
    </source>
</evidence>
<dbReference type="GO" id="GO:0016763">
    <property type="term" value="F:pentosyltransferase activity"/>
    <property type="evidence" value="ECO:0007669"/>
    <property type="project" value="TreeGrafter"/>
</dbReference>
<organism evidence="10 11">
    <name type="scientific">Acidithiobacillus caldus (strain ATCC 51756 / DSM 8584 / KU)</name>
    <dbReference type="NCBI Taxonomy" id="637389"/>
    <lineage>
        <taxon>Bacteria</taxon>
        <taxon>Pseudomonadati</taxon>
        <taxon>Pseudomonadota</taxon>
        <taxon>Acidithiobacillia</taxon>
        <taxon>Acidithiobacillales</taxon>
        <taxon>Acidithiobacillaceae</taxon>
        <taxon>Acidithiobacillus</taxon>
    </lineage>
</organism>
<keyword evidence="5 8" id="KW-0812">Transmembrane</keyword>
<dbReference type="HOGENOM" id="CLU_016165_3_0_6"/>
<evidence type="ECO:0000256" key="3">
    <source>
        <dbReference type="ARBA" id="ARBA00022676"/>
    </source>
</evidence>
<evidence type="ECO:0000256" key="2">
    <source>
        <dbReference type="ARBA" id="ARBA00022475"/>
    </source>
</evidence>
<dbReference type="EMBL" id="CP005986">
    <property type="protein sequence ID" value="AIA55270.1"/>
    <property type="molecule type" value="Genomic_DNA"/>
</dbReference>
<comment type="subcellular location">
    <subcellularLocation>
        <location evidence="1">Cell membrane</location>
        <topology evidence="1">Multi-pass membrane protein</topology>
    </subcellularLocation>
</comment>
<keyword evidence="2" id="KW-1003">Cell membrane</keyword>
<dbReference type="PANTHER" id="PTHR33908">
    <property type="entry name" value="MANNOSYLTRANSFERASE YKCB-RELATED"/>
    <property type="match status" value="1"/>
</dbReference>
<evidence type="ECO:0000256" key="1">
    <source>
        <dbReference type="ARBA" id="ARBA00004651"/>
    </source>
</evidence>
<evidence type="ECO:0000256" key="7">
    <source>
        <dbReference type="ARBA" id="ARBA00023136"/>
    </source>
</evidence>
<feature type="transmembrane region" description="Helical" evidence="8">
    <location>
        <begin position="259"/>
        <end position="283"/>
    </location>
</feature>
<dbReference type="GO" id="GO:0005886">
    <property type="term" value="C:plasma membrane"/>
    <property type="evidence" value="ECO:0007669"/>
    <property type="project" value="UniProtKB-SubCell"/>
</dbReference>
<dbReference type="InterPro" id="IPR038731">
    <property type="entry name" value="RgtA/B/C-like"/>
</dbReference>
<keyword evidence="3" id="KW-0328">Glycosyltransferase</keyword>
<keyword evidence="7 8" id="KW-0472">Membrane</keyword>
<dbReference type="Proteomes" id="UP000005522">
    <property type="component" value="Chromosome"/>
</dbReference>
<feature type="transmembrane region" description="Helical" evidence="8">
    <location>
        <begin position="319"/>
        <end position="338"/>
    </location>
</feature>
<evidence type="ECO:0000313" key="11">
    <source>
        <dbReference type="Proteomes" id="UP000005522"/>
    </source>
</evidence>
<dbReference type="eggNOG" id="COG1807">
    <property type="taxonomic scope" value="Bacteria"/>
</dbReference>
<dbReference type="Pfam" id="PF13231">
    <property type="entry name" value="PMT_2"/>
    <property type="match status" value="1"/>
</dbReference>
<feature type="transmembrane region" description="Helical" evidence="8">
    <location>
        <begin position="214"/>
        <end position="233"/>
    </location>
</feature>
<dbReference type="KEGG" id="acz:Acaty_c1404"/>
<feature type="transmembrane region" description="Helical" evidence="8">
    <location>
        <begin position="29"/>
        <end position="47"/>
    </location>
</feature>
<evidence type="ECO:0000256" key="6">
    <source>
        <dbReference type="ARBA" id="ARBA00022989"/>
    </source>
</evidence>
<name>A0A059ZUM2_ACICK</name>
<feature type="domain" description="Glycosyltransferase RgtA/B/C/D-like" evidence="9">
    <location>
        <begin position="73"/>
        <end position="233"/>
    </location>
</feature>
<dbReference type="PANTHER" id="PTHR33908:SF11">
    <property type="entry name" value="MEMBRANE PROTEIN"/>
    <property type="match status" value="1"/>
</dbReference>
<reference evidence="10 11" key="1">
    <citation type="journal article" date="2009" name="J. Bacteriol.">
        <title>Draft genome sequence of the extremely acidophilic bacterium Acidithiobacillus caldus ATCC 51756 reveals metabolic versatility in the genus Acidithiobacillus.</title>
        <authorList>
            <person name="Valdes J."/>
            <person name="Quatrini R."/>
            <person name="Hallberg K."/>
            <person name="Dopson M."/>
            <person name="Valenzuela P.D."/>
            <person name="Holmes D.S."/>
        </authorList>
    </citation>
    <scope>NUCLEOTIDE SEQUENCE [LARGE SCALE GENOMIC DNA]</scope>
    <source>
        <strain evidence="11">ATCC 51756 / DSM 8584 / KU</strain>
    </source>
</reference>
<feature type="transmembrane region" description="Helical" evidence="8">
    <location>
        <begin position="345"/>
        <end position="366"/>
    </location>
</feature>